<proteinExistence type="predicted"/>
<dbReference type="EMBL" id="CVRI01000067">
    <property type="protein sequence ID" value="CRL06562.1"/>
    <property type="molecule type" value="Genomic_DNA"/>
</dbReference>
<dbReference type="Proteomes" id="UP000183832">
    <property type="component" value="Unassembled WGS sequence"/>
</dbReference>
<dbReference type="AlphaFoldDB" id="A0A1J1J3N6"/>
<evidence type="ECO:0000313" key="1">
    <source>
        <dbReference type="EMBL" id="CRL06562.1"/>
    </source>
</evidence>
<keyword evidence="2" id="KW-1185">Reference proteome</keyword>
<organism evidence="1 2">
    <name type="scientific">Clunio marinus</name>
    <dbReference type="NCBI Taxonomy" id="568069"/>
    <lineage>
        <taxon>Eukaryota</taxon>
        <taxon>Metazoa</taxon>
        <taxon>Ecdysozoa</taxon>
        <taxon>Arthropoda</taxon>
        <taxon>Hexapoda</taxon>
        <taxon>Insecta</taxon>
        <taxon>Pterygota</taxon>
        <taxon>Neoptera</taxon>
        <taxon>Endopterygota</taxon>
        <taxon>Diptera</taxon>
        <taxon>Nematocera</taxon>
        <taxon>Chironomoidea</taxon>
        <taxon>Chironomidae</taxon>
        <taxon>Clunio</taxon>
    </lineage>
</organism>
<evidence type="ECO:0000313" key="2">
    <source>
        <dbReference type="Proteomes" id="UP000183832"/>
    </source>
</evidence>
<protein>
    <submittedName>
        <fullName evidence="1">CLUMA_CG019689, isoform A</fullName>
    </submittedName>
</protein>
<accession>A0A1J1J3N6</accession>
<name>A0A1J1J3N6_9DIPT</name>
<sequence>MLLLLNVENLYRTLRNIFESAMLEVITIAIFLHLPTRNISHMRCLRVKVEWENKHRTEQAFIQITYTRKLQIRDLNCEVDNKINVIKIRYEKKRQALCNIKGIDMKF</sequence>
<gene>
    <name evidence="1" type="ORF">CLUMA_CG019689</name>
</gene>
<reference evidence="1 2" key="1">
    <citation type="submission" date="2015-04" db="EMBL/GenBank/DDBJ databases">
        <authorList>
            <person name="Syromyatnikov M.Y."/>
            <person name="Popov V.N."/>
        </authorList>
    </citation>
    <scope>NUCLEOTIDE SEQUENCE [LARGE SCALE GENOMIC DNA]</scope>
</reference>